<name>A0A921JEL6_9HYPH</name>
<feature type="region of interest" description="Disordered" evidence="1">
    <location>
        <begin position="69"/>
        <end position="90"/>
    </location>
</feature>
<sequence>MGALTALDAGGPLLLSARTFACAACGSPAVTWPSDPTAEAAIACGRCARPLGTLAEFRAGIERVLAGHLSGESGLGPQDLPRPGPGAPLR</sequence>
<gene>
    <name evidence="2" type="ORF">K8W01_06085</name>
</gene>
<dbReference type="AlphaFoldDB" id="A0A921JEL6"/>
<protein>
    <submittedName>
        <fullName evidence="2">Uncharacterized protein</fullName>
    </submittedName>
</protein>
<evidence type="ECO:0000313" key="3">
    <source>
        <dbReference type="Proteomes" id="UP000742631"/>
    </source>
</evidence>
<evidence type="ECO:0000256" key="1">
    <source>
        <dbReference type="SAM" id="MobiDB-lite"/>
    </source>
</evidence>
<reference evidence="2" key="1">
    <citation type="journal article" date="2021" name="PeerJ">
        <title>Extensive microbial diversity within the chicken gut microbiome revealed by metagenomics and culture.</title>
        <authorList>
            <person name="Gilroy R."/>
            <person name="Ravi A."/>
            <person name="Getino M."/>
            <person name="Pursley I."/>
            <person name="Horton D.L."/>
            <person name="Alikhan N.F."/>
            <person name="Baker D."/>
            <person name="Gharbi K."/>
            <person name="Hall N."/>
            <person name="Watson M."/>
            <person name="Adriaenssens E.M."/>
            <person name="Foster-Nyarko E."/>
            <person name="Jarju S."/>
            <person name="Secka A."/>
            <person name="Antonio M."/>
            <person name="Oren A."/>
            <person name="Chaudhuri R.R."/>
            <person name="La Ragione R."/>
            <person name="Hildebrand F."/>
            <person name="Pallen M.J."/>
        </authorList>
    </citation>
    <scope>NUCLEOTIDE SEQUENCE</scope>
    <source>
        <strain evidence="2">316</strain>
    </source>
</reference>
<comment type="caution">
    <text evidence="2">The sequence shown here is derived from an EMBL/GenBank/DDBJ whole genome shotgun (WGS) entry which is preliminary data.</text>
</comment>
<dbReference type="EMBL" id="DYYG01000014">
    <property type="protein sequence ID" value="HJE23212.1"/>
    <property type="molecule type" value="Genomic_DNA"/>
</dbReference>
<organism evidence="2 3">
    <name type="scientific">Methylorubrum populi</name>
    <dbReference type="NCBI Taxonomy" id="223967"/>
    <lineage>
        <taxon>Bacteria</taxon>
        <taxon>Pseudomonadati</taxon>
        <taxon>Pseudomonadota</taxon>
        <taxon>Alphaproteobacteria</taxon>
        <taxon>Hyphomicrobiales</taxon>
        <taxon>Methylobacteriaceae</taxon>
        <taxon>Methylorubrum</taxon>
    </lineage>
</organism>
<reference evidence="2" key="2">
    <citation type="submission" date="2021-09" db="EMBL/GenBank/DDBJ databases">
        <authorList>
            <person name="Gilroy R."/>
        </authorList>
    </citation>
    <scope>NUCLEOTIDE SEQUENCE</scope>
    <source>
        <strain evidence="2">316</strain>
    </source>
</reference>
<feature type="compositionally biased region" description="Pro residues" evidence="1">
    <location>
        <begin position="80"/>
        <end position="90"/>
    </location>
</feature>
<proteinExistence type="predicted"/>
<evidence type="ECO:0000313" key="2">
    <source>
        <dbReference type="EMBL" id="HJE23212.1"/>
    </source>
</evidence>
<accession>A0A921JEL6</accession>
<dbReference type="Proteomes" id="UP000742631">
    <property type="component" value="Unassembled WGS sequence"/>
</dbReference>